<name>A0A4R7JT19_9GAMM</name>
<proteinExistence type="inferred from homology"/>
<dbReference type="PRINTS" id="PR00419">
    <property type="entry name" value="ADXRDTASE"/>
</dbReference>
<dbReference type="PANTHER" id="PTHR43563:SF1">
    <property type="entry name" value="AMINE OXIDASE [FLAVIN-CONTAINING] B"/>
    <property type="match status" value="1"/>
</dbReference>
<dbReference type="SUPFAM" id="SSF54373">
    <property type="entry name" value="FAD-linked reductases, C-terminal domain"/>
    <property type="match status" value="1"/>
</dbReference>
<evidence type="ECO:0000313" key="3">
    <source>
        <dbReference type="EMBL" id="TDT41451.1"/>
    </source>
</evidence>
<dbReference type="Proteomes" id="UP000295830">
    <property type="component" value="Unassembled WGS sequence"/>
</dbReference>
<dbReference type="GO" id="GO:0016491">
    <property type="term" value="F:oxidoreductase activity"/>
    <property type="evidence" value="ECO:0007669"/>
    <property type="project" value="InterPro"/>
</dbReference>
<dbReference type="InterPro" id="IPR002937">
    <property type="entry name" value="Amino_oxidase"/>
</dbReference>
<dbReference type="PANTHER" id="PTHR43563">
    <property type="entry name" value="AMINE OXIDASE"/>
    <property type="match status" value="1"/>
</dbReference>
<dbReference type="Gene3D" id="3.50.50.60">
    <property type="entry name" value="FAD/NAD(P)-binding domain"/>
    <property type="match status" value="2"/>
</dbReference>
<evidence type="ECO:0000256" key="1">
    <source>
        <dbReference type="ARBA" id="ARBA00005995"/>
    </source>
</evidence>
<feature type="domain" description="Amine oxidase" evidence="2">
    <location>
        <begin position="107"/>
        <end position="350"/>
    </location>
</feature>
<dbReference type="OrthoDB" id="337830at2"/>
<sequence>MAKNSTGVAIIGGGLAGLALADHLQRSGVDCQVFEARDRLGGRVESANCLGATFDLGPAWFWSIQPRMLKLCQRLRLPVFEQHSAGDLLFEDAERRVHRGAGYASMEGSLRIEGGASALINALARGLPQERLHLGTPVREVVANGQITLADRSLWQAERIVLAVPPRIAAELHFEPALDPRQRQLLTDIPTWMAGHAKLVAVYDEPFWRTDGLSGDAMSRSGPLMELHDASPQSGQPGALFGFYGVPAQVRRDHRDELIQASLAQLGRLYGVQAERPVQTFLRDWALESEIATQADHQPPPNHPVYGLPQELNGLWDGRLLFAASEMAPRNGGFMEGALEQAEAVAQQLLRTH</sequence>
<keyword evidence="4" id="KW-1185">Reference proteome</keyword>
<gene>
    <name evidence="3" type="ORF">DES49_1542</name>
</gene>
<reference evidence="3 4" key="1">
    <citation type="submission" date="2019-03" db="EMBL/GenBank/DDBJ databases">
        <title>Genomic Encyclopedia of Type Strains, Phase IV (KMG-IV): sequencing the most valuable type-strain genomes for metagenomic binning, comparative biology and taxonomic classification.</title>
        <authorList>
            <person name="Goeker M."/>
        </authorList>
    </citation>
    <scope>NUCLEOTIDE SEQUENCE [LARGE SCALE GENOMIC DNA]</scope>
    <source>
        <strain evidence="3 4">DSM 15505</strain>
    </source>
</reference>
<dbReference type="AlphaFoldDB" id="A0A4R7JT19"/>
<dbReference type="RefSeq" id="WP_133735819.1">
    <property type="nucleotide sequence ID" value="NZ_SOAX01000003.1"/>
</dbReference>
<comment type="similarity">
    <text evidence="1">Belongs to the flavin monoamine oxidase family.</text>
</comment>
<comment type="caution">
    <text evidence="3">The sequence shown here is derived from an EMBL/GenBank/DDBJ whole genome shotgun (WGS) entry which is preliminary data.</text>
</comment>
<evidence type="ECO:0000259" key="2">
    <source>
        <dbReference type="Pfam" id="PF01593"/>
    </source>
</evidence>
<dbReference type="SUPFAM" id="SSF51905">
    <property type="entry name" value="FAD/NAD(P)-binding domain"/>
    <property type="match status" value="1"/>
</dbReference>
<dbReference type="InterPro" id="IPR050703">
    <property type="entry name" value="Flavin_MAO"/>
</dbReference>
<accession>A0A4R7JT19</accession>
<evidence type="ECO:0000313" key="4">
    <source>
        <dbReference type="Proteomes" id="UP000295830"/>
    </source>
</evidence>
<feature type="domain" description="Amine oxidase" evidence="2">
    <location>
        <begin position="15"/>
        <end position="84"/>
    </location>
</feature>
<protein>
    <submittedName>
        <fullName evidence="3">Flavin-dependent amine oxidoreductase</fullName>
    </submittedName>
</protein>
<dbReference type="EMBL" id="SOAX01000003">
    <property type="protein sequence ID" value="TDT41451.1"/>
    <property type="molecule type" value="Genomic_DNA"/>
</dbReference>
<organism evidence="3 4">
    <name type="scientific">Halospina denitrificans</name>
    <dbReference type="NCBI Taxonomy" id="332522"/>
    <lineage>
        <taxon>Bacteria</taxon>
        <taxon>Pseudomonadati</taxon>
        <taxon>Pseudomonadota</taxon>
        <taxon>Gammaproteobacteria</taxon>
        <taxon>Halospina</taxon>
    </lineage>
</organism>
<dbReference type="InterPro" id="IPR036188">
    <property type="entry name" value="FAD/NAD-bd_sf"/>
</dbReference>
<dbReference type="Pfam" id="PF01593">
    <property type="entry name" value="Amino_oxidase"/>
    <property type="match status" value="2"/>
</dbReference>